<organism evidence="3 4">
    <name type="scientific">Phaeovibrio sulfidiphilus</name>
    <dbReference type="NCBI Taxonomy" id="1220600"/>
    <lineage>
        <taxon>Bacteria</taxon>
        <taxon>Pseudomonadati</taxon>
        <taxon>Pseudomonadota</taxon>
        <taxon>Alphaproteobacteria</taxon>
        <taxon>Rhodospirillales</taxon>
        <taxon>Rhodospirillaceae</taxon>
        <taxon>Phaeovibrio</taxon>
    </lineage>
</organism>
<evidence type="ECO:0000256" key="1">
    <source>
        <dbReference type="ARBA" id="ARBA00022676"/>
    </source>
</evidence>
<dbReference type="PANTHER" id="PTHR30160">
    <property type="entry name" value="TETRAACYLDISACCHARIDE 4'-KINASE-RELATED"/>
    <property type="match status" value="1"/>
</dbReference>
<keyword evidence="2" id="KW-0808">Transferase</keyword>
<proteinExistence type="predicted"/>
<dbReference type="Pfam" id="PF01075">
    <property type="entry name" value="Glyco_transf_9"/>
    <property type="match status" value="1"/>
</dbReference>
<dbReference type="RefSeq" id="WP_192533694.1">
    <property type="nucleotide sequence ID" value="NZ_JACZHT010000002.1"/>
</dbReference>
<dbReference type="GO" id="GO:0009244">
    <property type="term" value="P:lipopolysaccharide core region biosynthetic process"/>
    <property type="evidence" value="ECO:0007669"/>
    <property type="project" value="TreeGrafter"/>
</dbReference>
<accession>A0A8J6YPA1</accession>
<evidence type="ECO:0000313" key="4">
    <source>
        <dbReference type="Proteomes" id="UP000631034"/>
    </source>
</evidence>
<name>A0A8J6YPA1_9PROT</name>
<reference evidence="3" key="1">
    <citation type="submission" date="2020-10" db="EMBL/GenBank/DDBJ databases">
        <title>Genome sequence of the unusual species of purple photosynthetic bacteria, Phaeovibrio sulfidiphilus DSM 23193, type strain.</title>
        <authorList>
            <person name="Kyndt J.A."/>
            <person name="Meyer T.E."/>
        </authorList>
    </citation>
    <scope>NUCLEOTIDE SEQUENCE</scope>
    <source>
        <strain evidence="3">DSM 23193</strain>
    </source>
</reference>
<dbReference type="EMBL" id="JACZHT010000002">
    <property type="protein sequence ID" value="MBE1236697.1"/>
    <property type="molecule type" value="Genomic_DNA"/>
</dbReference>
<dbReference type="Proteomes" id="UP000631034">
    <property type="component" value="Unassembled WGS sequence"/>
</dbReference>
<dbReference type="InterPro" id="IPR051199">
    <property type="entry name" value="LPS_LOS_Heptosyltrfase"/>
</dbReference>
<protein>
    <submittedName>
        <fullName evidence="3">Glycosyltransferase family 9 protein</fullName>
    </submittedName>
</protein>
<evidence type="ECO:0000256" key="2">
    <source>
        <dbReference type="ARBA" id="ARBA00022679"/>
    </source>
</evidence>
<sequence>MAQSLLFITASRIGDAVMTTALLDHMVRTHPDLKVTVACGRLAAPLFANVPGLERIIIIDKKRWNLHWINLWRQTVTRRWDMLIDLRVSAVSWLLPVRKRYWQSSTAGKNPAHRLVRMSRMLGLETPPWPRLWPAEANRKAARALVPEGAPVVALAPWANWYPKEWPAERFAELIRRLSAPGARFENARFALIGSAHESTRADLFRELLDDSRRIELFGHPDLLDIQAVLERCALFVGNDSGAMHMAAAAGIPTVGLFGPTRDWLYAPAGPKAITVRDTGIVGTGPWDHPVLDPLPPDMSSLSVETVEQAIGTLFDTLETTPV</sequence>
<keyword evidence="4" id="KW-1185">Reference proteome</keyword>
<dbReference type="PANTHER" id="PTHR30160:SF7">
    <property type="entry name" value="ADP-HEPTOSE--LPS HEPTOSYLTRANSFERASE 2"/>
    <property type="match status" value="1"/>
</dbReference>
<dbReference type="Gene3D" id="3.40.50.2000">
    <property type="entry name" value="Glycogen Phosphorylase B"/>
    <property type="match status" value="2"/>
</dbReference>
<gene>
    <name evidence="3" type="ORF">IHV25_03395</name>
</gene>
<dbReference type="AlphaFoldDB" id="A0A8J6YPA1"/>
<comment type="caution">
    <text evidence="3">The sequence shown here is derived from an EMBL/GenBank/DDBJ whole genome shotgun (WGS) entry which is preliminary data.</text>
</comment>
<evidence type="ECO:0000313" key="3">
    <source>
        <dbReference type="EMBL" id="MBE1236697.1"/>
    </source>
</evidence>
<dbReference type="InterPro" id="IPR002201">
    <property type="entry name" value="Glyco_trans_9"/>
</dbReference>
<dbReference type="GO" id="GO:0008713">
    <property type="term" value="F:ADP-heptose-lipopolysaccharide heptosyltransferase activity"/>
    <property type="evidence" value="ECO:0007669"/>
    <property type="project" value="TreeGrafter"/>
</dbReference>
<keyword evidence="1" id="KW-0328">Glycosyltransferase</keyword>
<dbReference type="SUPFAM" id="SSF53756">
    <property type="entry name" value="UDP-Glycosyltransferase/glycogen phosphorylase"/>
    <property type="match status" value="1"/>
</dbReference>
<dbReference type="GO" id="GO:0005829">
    <property type="term" value="C:cytosol"/>
    <property type="evidence" value="ECO:0007669"/>
    <property type="project" value="TreeGrafter"/>
</dbReference>
<dbReference type="CDD" id="cd03789">
    <property type="entry name" value="GT9_LPS_heptosyltransferase"/>
    <property type="match status" value="1"/>
</dbReference>